<reference evidence="2 3" key="1">
    <citation type="journal article" date="2020" name="Microorganisms">
        <title>New Insight into Antimicrobial Compounds from Food and Marine-Sourced Carnobacterium Species through Phenotype and Genome Analyses.</title>
        <authorList>
            <person name="Begrem S."/>
            <person name="Ivaniuk F."/>
            <person name="Gigout-Chevalier F."/>
            <person name="Kolypczuk L."/>
            <person name="Bonnetot S."/>
            <person name="Leroi F."/>
            <person name="Grovel O."/>
            <person name="Delbarre-Ladrat C."/>
            <person name="Passerini D."/>
        </authorList>
    </citation>
    <scope>NUCLEOTIDE SEQUENCE [LARGE SCALE GENOMIC DNA]</scope>
    <source>
        <strain evidence="2 3">MIP2551</strain>
    </source>
</reference>
<dbReference type="Pfam" id="PF00563">
    <property type="entry name" value="EAL"/>
    <property type="match status" value="1"/>
</dbReference>
<dbReference type="Proteomes" id="UP000638836">
    <property type="component" value="Unassembled WGS sequence"/>
</dbReference>
<feature type="domain" description="EAL" evidence="1">
    <location>
        <begin position="1"/>
        <end position="240"/>
    </location>
</feature>
<evidence type="ECO:0000259" key="1">
    <source>
        <dbReference type="PROSITE" id="PS50883"/>
    </source>
</evidence>
<proteinExistence type="predicted"/>
<dbReference type="InterPro" id="IPR001633">
    <property type="entry name" value="EAL_dom"/>
</dbReference>
<name>A0ABR7TC31_9LACT</name>
<dbReference type="PANTHER" id="PTHR33121">
    <property type="entry name" value="CYCLIC DI-GMP PHOSPHODIESTERASE PDEF"/>
    <property type="match status" value="1"/>
</dbReference>
<dbReference type="CDD" id="cd01948">
    <property type="entry name" value="EAL"/>
    <property type="match status" value="1"/>
</dbReference>
<protein>
    <submittedName>
        <fullName evidence="2">EAL domain-containing protein</fullName>
    </submittedName>
</protein>
<evidence type="ECO:0000313" key="3">
    <source>
        <dbReference type="Proteomes" id="UP000638836"/>
    </source>
</evidence>
<sequence>MDEFQLHFQPKFDVRNNRIVGYEILLRNKEQNPYYPAVKMENIIHNKEEHKSFLVWFQEELVQLLKSFPTVQFSINFAPKQLFYPETHIFFTNMQSYAKQLIIEITEDAPLFAASIEPIDSLTFDKKFHSIFASIKAKGYCIALDDVGSGMNSLDEVLKYVPYLDQIKFSIVKCAKKDLNEETLHLFLNAWQQFSEGYHLGFIVEGIEDQATSDELKEQGILIQQGYYFGKPSKSIKKCC</sequence>
<dbReference type="RefSeq" id="WP_187948777.1">
    <property type="nucleotide sequence ID" value="NZ_WNJQ01000004.1"/>
</dbReference>
<dbReference type="InterPro" id="IPR035919">
    <property type="entry name" value="EAL_sf"/>
</dbReference>
<dbReference type="InterPro" id="IPR050706">
    <property type="entry name" value="Cyclic-di-GMP_PDE-like"/>
</dbReference>
<keyword evidence="3" id="KW-1185">Reference proteome</keyword>
<dbReference type="PROSITE" id="PS50883">
    <property type="entry name" value="EAL"/>
    <property type="match status" value="1"/>
</dbReference>
<gene>
    <name evidence="2" type="ORF">GLO26_06465</name>
</gene>
<comment type="caution">
    <text evidence="2">The sequence shown here is derived from an EMBL/GenBank/DDBJ whole genome shotgun (WGS) entry which is preliminary data.</text>
</comment>
<evidence type="ECO:0000313" key="2">
    <source>
        <dbReference type="EMBL" id="MBC9825469.1"/>
    </source>
</evidence>
<dbReference type="EMBL" id="WNJQ01000004">
    <property type="protein sequence ID" value="MBC9825469.1"/>
    <property type="molecule type" value="Genomic_DNA"/>
</dbReference>
<accession>A0ABR7TC31</accession>
<organism evidence="2 3">
    <name type="scientific">Carnobacterium inhibens</name>
    <dbReference type="NCBI Taxonomy" id="147709"/>
    <lineage>
        <taxon>Bacteria</taxon>
        <taxon>Bacillati</taxon>
        <taxon>Bacillota</taxon>
        <taxon>Bacilli</taxon>
        <taxon>Lactobacillales</taxon>
        <taxon>Carnobacteriaceae</taxon>
        <taxon>Carnobacterium</taxon>
    </lineage>
</organism>
<dbReference type="SMART" id="SM00052">
    <property type="entry name" value="EAL"/>
    <property type="match status" value="1"/>
</dbReference>
<dbReference type="SUPFAM" id="SSF141868">
    <property type="entry name" value="EAL domain-like"/>
    <property type="match status" value="1"/>
</dbReference>
<dbReference type="PANTHER" id="PTHR33121:SF78">
    <property type="entry name" value="CYCLIC DI-GMP PHOSPHODIESTERASE PDEH"/>
    <property type="match status" value="1"/>
</dbReference>
<dbReference type="Gene3D" id="3.20.20.450">
    <property type="entry name" value="EAL domain"/>
    <property type="match status" value="1"/>
</dbReference>